<dbReference type="Gene3D" id="1.10.287.1080">
    <property type="entry name" value="MazG-like"/>
    <property type="match status" value="1"/>
</dbReference>
<proteinExistence type="inferred from homology"/>
<dbReference type="STRING" id="1193502.SHALO_0223"/>
<dbReference type="PANTHER" id="PTHR42945">
    <property type="entry name" value="HISTIDINE BIOSYNTHESIS BIFUNCTIONAL PROTEIN"/>
    <property type="match status" value="1"/>
</dbReference>
<dbReference type="NCBIfam" id="NF000768">
    <property type="entry name" value="PRK00051.1"/>
    <property type="match status" value="1"/>
</dbReference>
<dbReference type="InterPro" id="IPR038019">
    <property type="entry name" value="PRib_AMP_CycHydrolase_sf"/>
</dbReference>
<protein>
    <recommendedName>
        <fullName evidence="15">Histidine biosynthesis bifunctional protein HisIE</fullName>
    </recommendedName>
    <domain>
        <recommendedName>
            <fullName evidence="15">Phosphoribosyl-AMP cyclohydrolase</fullName>
            <shortName evidence="15">PRA-CH</shortName>
            <ecNumber evidence="15">3.5.4.19</ecNumber>
        </recommendedName>
    </domain>
    <domain>
        <recommendedName>
            <fullName evidence="15">Phosphoribosyl-ATP pyrophosphatase</fullName>
            <shortName evidence="15">PRA-PH</shortName>
            <ecNumber evidence="15">3.6.1.31</ecNumber>
        </recommendedName>
    </domain>
</protein>
<evidence type="ECO:0000256" key="1">
    <source>
        <dbReference type="ARBA" id="ARBA00000024"/>
    </source>
</evidence>
<sequence>MSSTLLNSINWDASPLLPVIAQDVTSGEVLMLAYMNQEALALTLQTGLAHYYSRSRQSLWKKGETSGHLQHVKEAYLDCDSDTLLLKVVQEGVACHTGRMSCFFNRVDVDETPKEPEIKIEAYSITDKIYHIIQERKHADPKSSYVASLLHKGDNSILKKVVEEAGEFCFACKDGDSKEIIYEAADLMFHALVALGSKNIHPSLISKELERRFGLSGIEEKNSRNEH</sequence>
<evidence type="ECO:0000256" key="5">
    <source>
        <dbReference type="ARBA" id="ARBA00005204"/>
    </source>
</evidence>
<evidence type="ECO:0000256" key="10">
    <source>
        <dbReference type="ARBA" id="ARBA00022741"/>
    </source>
</evidence>
<feature type="domain" description="Phosphoribosyl-AMP cyclohydrolase" evidence="16">
    <location>
        <begin position="31"/>
        <end position="104"/>
    </location>
</feature>
<dbReference type="HAMAP" id="MF_01020">
    <property type="entry name" value="HisE"/>
    <property type="match status" value="1"/>
</dbReference>
<dbReference type="InterPro" id="IPR021130">
    <property type="entry name" value="PRib-ATP_PPHydrolase-like"/>
</dbReference>
<organism evidence="17 18">
    <name type="scientific">Sulfurospirillum halorespirans DSM 13726</name>
    <dbReference type="NCBI Taxonomy" id="1193502"/>
    <lineage>
        <taxon>Bacteria</taxon>
        <taxon>Pseudomonadati</taxon>
        <taxon>Campylobacterota</taxon>
        <taxon>Epsilonproteobacteria</taxon>
        <taxon>Campylobacterales</taxon>
        <taxon>Sulfurospirillaceae</taxon>
        <taxon>Sulfurospirillum</taxon>
    </lineage>
</organism>
<dbReference type="KEGG" id="shal:SHALO_0223"/>
<comment type="catalytic activity">
    <reaction evidence="1 15">
        <text>1-(5-phospho-beta-D-ribosyl)-5'-AMP + H2O = 1-(5-phospho-beta-D-ribosyl)-5-[(5-phospho-beta-D-ribosylamino)methylideneamino]imidazole-4-carboxamide</text>
        <dbReference type="Rhea" id="RHEA:20049"/>
        <dbReference type="ChEBI" id="CHEBI:15377"/>
        <dbReference type="ChEBI" id="CHEBI:58435"/>
        <dbReference type="ChEBI" id="CHEBI:59457"/>
        <dbReference type="EC" id="3.5.4.19"/>
    </reaction>
</comment>
<evidence type="ECO:0000259" key="16">
    <source>
        <dbReference type="Pfam" id="PF01502"/>
    </source>
</evidence>
<feature type="region of interest" description="Phosphoribosyl-ATP pyrophosphohydrolase" evidence="15">
    <location>
        <begin position="126"/>
        <end position="227"/>
    </location>
</feature>
<feature type="region of interest" description="Phosphoribosyl-AMP cyclohydrolase" evidence="15">
    <location>
        <begin position="1"/>
        <end position="125"/>
    </location>
</feature>
<comment type="similarity">
    <text evidence="7 15">In the N-terminal section; belongs to the PRA-CH family.</text>
</comment>
<keyword evidence="10 15" id="KW-0547">Nucleotide-binding</keyword>
<dbReference type="InterPro" id="IPR002496">
    <property type="entry name" value="PRib_AMP_CycHydrolase_dom"/>
</dbReference>
<evidence type="ECO:0000256" key="4">
    <source>
        <dbReference type="ARBA" id="ARBA00005169"/>
    </source>
</evidence>
<dbReference type="UniPathway" id="UPA00031">
    <property type="reaction ID" value="UER00007"/>
</dbReference>
<comment type="catalytic activity">
    <reaction evidence="2 15">
        <text>1-(5-phospho-beta-D-ribosyl)-ATP + H2O = 1-(5-phospho-beta-D-ribosyl)-5'-AMP + diphosphate + H(+)</text>
        <dbReference type="Rhea" id="RHEA:22828"/>
        <dbReference type="ChEBI" id="CHEBI:15377"/>
        <dbReference type="ChEBI" id="CHEBI:15378"/>
        <dbReference type="ChEBI" id="CHEBI:33019"/>
        <dbReference type="ChEBI" id="CHEBI:59457"/>
        <dbReference type="ChEBI" id="CHEBI:73183"/>
        <dbReference type="EC" id="3.6.1.31"/>
    </reaction>
</comment>
<accession>A0A1D7TGF8</accession>
<dbReference type="CDD" id="cd11534">
    <property type="entry name" value="NTP-PPase_HisIE_like"/>
    <property type="match status" value="1"/>
</dbReference>
<evidence type="ECO:0000256" key="14">
    <source>
        <dbReference type="ARBA" id="ARBA00023268"/>
    </source>
</evidence>
<dbReference type="NCBIfam" id="NF001611">
    <property type="entry name" value="PRK00400.1-3"/>
    <property type="match status" value="1"/>
</dbReference>
<evidence type="ECO:0000256" key="13">
    <source>
        <dbReference type="ARBA" id="ARBA00023102"/>
    </source>
</evidence>
<dbReference type="SUPFAM" id="SSF141734">
    <property type="entry name" value="HisI-like"/>
    <property type="match status" value="1"/>
</dbReference>
<dbReference type="NCBIfam" id="TIGR03188">
    <property type="entry name" value="histidine_hisI"/>
    <property type="match status" value="1"/>
</dbReference>
<evidence type="ECO:0000256" key="3">
    <source>
        <dbReference type="ARBA" id="ARBA00004496"/>
    </source>
</evidence>
<dbReference type="GO" id="GO:0005524">
    <property type="term" value="F:ATP binding"/>
    <property type="evidence" value="ECO:0007669"/>
    <property type="project" value="UniProtKB-KW"/>
</dbReference>
<keyword evidence="18" id="KW-1185">Reference proteome</keyword>
<dbReference type="GO" id="GO:0004636">
    <property type="term" value="F:phosphoribosyl-ATP diphosphatase activity"/>
    <property type="evidence" value="ECO:0007669"/>
    <property type="project" value="UniProtKB-UniRule"/>
</dbReference>
<keyword evidence="9 15" id="KW-0028">Amino-acid biosynthesis</keyword>
<dbReference type="HAMAP" id="MF_01021">
    <property type="entry name" value="HisI"/>
    <property type="match status" value="1"/>
</dbReference>
<dbReference type="EC" id="3.5.4.19" evidence="15"/>
<dbReference type="HAMAP" id="MF_01019">
    <property type="entry name" value="HisIE"/>
    <property type="match status" value="1"/>
</dbReference>
<dbReference type="SUPFAM" id="SSF101386">
    <property type="entry name" value="all-alpha NTP pyrophosphatases"/>
    <property type="match status" value="1"/>
</dbReference>
<comment type="subcellular location">
    <subcellularLocation>
        <location evidence="3 15">Cytoplasm</location>
    </subcellularLocation>
</comment>
<dbReference type="PANTHER" id="PTHR42945:SF9">
    <property type="entry name" value="HISTIDINE BIOSYNTHESIS BIFUNCTIONAL PROTEIN HISIE"/>
    <property type="match status" value="1"/>
</dbReference>
<dbReference type="Pfam" id="PF01503">
    <property type="entry name" value="PRA-PH"/>
    <property type="match status" value="1"/>
</dbReference>
<dbReference type="GO" id="GO:0004635">
    <property type="term" value="F:phosphoribosyl-AMP cyclohydrolase activity"/>
    <property type="evidence" value="ECO:0007669"/>
    <property type="project" value="UniProtKB-UniRule"/>
</dbReference>
<keyword evidence="8 15" id="KW-0963">Cytoplasm</keyword>
<evidence type="ECO:0000256" key="11">
    <source>
        <dbReference type="ARBA" id="ARBA00022801"/>
    </source>
</evidence>
<evidence type="ECO:0000313" key="18">
    <source>
        <dbReference type="Proteomes" id="UP000094609"/>
    </source>
</evidence>
<dbReference type="FunFam" id="3.10.20.810:FF:000001">
    <property type="entry name" value="Histidine biosynthesis bifunctional protein HisIE"/>
    <property type="match status" value="1"/>
</dbReference>
<evidence type="ECO:0000256" key="12">
    <source>
        <dbReference type="ARBA" id="ARBA00022840"/>
    </source>
</evidence>
<keyword evidence="14 15" id="KW-0511">Multifunctional enzyme</keyword>
<evidence type="ECO:0000256" key="6">
    <source>
        <dbReference type="ARBA" id="ARBA00007731"/>
    </source>
</evidence>
<comment type="pathway">
    <text evidence="5 15">Amino-acid biosynthesis; L-histidine biosynthesis; L-histidine from 5-phospho-alpha-D-ribose 1-diphosphate: step 2/9.</text>
</comment>
<gene>
    <name evidence="15" type="primary">hisI</name>
    <name evidence="15" type="synonym">hisIE</name>
    <name evidence="17" type="ORF">SHALO_0223</name>
</gene>
<comment type="pathway">
    <text evidence="4 15">Amino-acid biosynthesis; L-histidine biosynthesis; L-histidine from 5-phospho-alpha-D-ribose 1-diphosphate: step 3/9.</text>
</comment>
<dbReference type="Gene3D" id="3.10.20.810">
    <property type="entry name" value="Phosphoribosyl-AMP cyclohydrolase"/>
    <property type="match status" value="1"/>
</dbReference>
<dbReference type="EMBL" id="CP017111">
    <property type="protein sequence ID" value="AOO64020.1"/>
    <property type="molecule type" value="Genomic_DNA"/>
</dbReference>
<name>A0A1D7TGF8_9BACT</name>
<evidence type="ECO:0000313" key="17">
    <source>
        <dbReference type="EMBL" id="AOO64020.1"/>
    </source>
</evidence>
<reference evidence="18" key="1">
    <citation type="submission" date="2016-08" db="EMBL/GenBank/DDBJ databases">
        <title>Complete genome sequence of the organohalide-respiring Epsilonproteobacterium Sulfurospirillum halorespirans.</title>
        <authorList>
            <person name="Goris T."/>
            <person name="Zimmermann J."/>
            <person name="Schenz B."/>
            <person name="Lemos M."/>
            <person name="Hackermueller J."/>
            <person name="Diekert G."/>
        </authorList>
    </citation>
    <scope>NUCLEOTIDE SEQUENCE [LARGE SCALE GENOMIC DNA]</scope>
    <source>
        <strain>DSM 13726</strain>
        <strain evidence="18">PCE-M2</strain>
    </source>
</reference>
<dbReference type="GO" id="GO:0005737">
    <property type="term" value="C:cytoplasm"/>
    <property type="evidence" value="ECO:0007669"/>
    <property type="project" value="UniProtKB-SubCell"/>
</dbReference>
<dbReference type="PATRIC" id="fig|1193502.14.peg.227"/>
<dbReference type="NCBIfam" id="NF002747">
    <property type="entry name" value="PRK02759.1"/>
    <property type="match status" value="1"/>
</dbReference>
<keyword evidence="13 15" id="KW-0368">Histidine biosynthesis</keyword>
<evidence type="ECO:0000256" key="8">
    <source>
        <dbReference type="ARBA" id="ARBA00022490"/>
    </source>
</evidence>
<comment type="similarity">
    <text evidence="6 15">In the C-terminal section; belongs to the PRA-PH family.</text>
</comment>
<dbReference type="InterPro" id="IPR026660">
    <property type="entry name" value="PRA-CH"/>
</dbReference>
<dbReference type="InterPro" id="IPR023019">
    <property type="entry name" value="His_synth_HisIE"/>
</dbReference>
<keyword evidence="12 15" id="KW-0067">ATP-binding</keyword>
<dbReference type="Pfam" id="PF01502">
    <property type="entry name" value="PRA-CH"/>
    <property type="match status" value="1"/>
</dbReference>
<dbReference type="AlphaFoldDB" id="A0A1D7TGF8"/>
<evidence type="ECO:0000256" key="9">
    <source>
        <dbReference type="ARBA" id="ARBA00022605"/>
    </source>
</evidence>
<dbReference type="InterPro" id="IPR008179">
    <property type="entry name" value="HisE"/>
</dbReference>
<evidence type="ECO:0000256" key="7">
    <source>
        <dbReference type="ARBA" id="ARBA00008299"/>
    </source>
</evidence>
<keyword evidence="11 15" id="KW-0378">Hydrolase</keyword>
<evidence type="ECO:0000256" key="2">
    <source>
        <dbReference type="ARBA" id="ARBA00001460"/>
    </source>
</evidence>
<dbReference type="Proteomes" id="UP000094609">
    <property type="component" value="Chromosome"/>
</dbReference>
<dbReference type="GO" id="GO:0000105">
    <property type="term" value="P:L-histidine biosynthetic process"/>
    <property type="evidence" value="ECO:0007669"/>
    <property type="project" value="UniProtKB-UniRule"/>
</dbReference>
<dbReference type="RefSeq" id="WP_069477004.1">
    <property type="nucleotide sequence ID" value="NZ_CP017111.1"/>
</dbReference>
<evidence type="ECO:0000256" key="15">
    <source>
        <dbReference type="HAMAP-Rule" id="MF_01019"/>
    </source>
</evidence>
<dbReference type="EC" id="3.6.1.31" evidence="15"/>